<evidence type="ECO:0000313" key="2">
    <source>
        <dbReference type="Proteomes" id="UP001163321"/>
    </source>
</evidence>
<comment type="caution">
    <text evidence="1">The sequence shown here is derived from an EMBL/GenBank/DDBJ whole genome shotgun (WGS) entry which is preliminary data.</text>
</comment>
<dbReference type="EMBL" id="CM047586">
    <property type="protein sequence ID" value="KAI9909051.1"/>
    <property type="molecule type" value="Genomic_DNA"/>
</dbReference>
<reference evidence="1 2" key="1">
    <citation type="journal article" date="2022" name="bioRxiv">
        <title>The genome of the oomycete Peronosclerospora sorghi, a cosmopolitan pathogen of maize and sorghum, is inflated with dispersed pseudogenes.</title>
        <authorList>
            <person name="Fletcher K."/>
            <person name="Martin F."/>
            <person name="Isakeit T."/>
            <person name="Cavanaugh K."/>
            <person name="Magill C."/>
            <person name="Michelmore R."/>
        </authorList>
    </citation>
    <scope>NUCLEOTIDE SEQUENCE [LARGE SCALE GENOMIC DNA]</scope>
    <source>
        <strain evidence="1">P6</strain>
    </source>
</reference>
<sequence>MDAIDDEERGYFRGLVVAHTFREVPKMTVRTFYRIFGGITPTPFEETNGLIKEQTIEVTDCPVCSSDSTLLKIRGQDVLHHVRDARQYRSKKYLKATISYDRSQIVQDYIDTRIVSP</sequence>
<proteinExistence type="predicted"/>
<keyword evidence="2" id="KW-1185">Reference proteome</keyword>
<accession>A0ACC0VUB1</accession>
<organism evidence="1 2">
    <name type="scientific">Peronosclerospora sorghi</name>
    <dbReference type="NCBI Taxonomy" id="230839"/>
    <lineage>
        <taxon>Eukaryota</taxon>
        <taxon>Sar</taxon>
        <taxon>Stramenopiles</taxon>
        <taxon>Oomycota</taxon>
        <taxon>Peronosporomycetes</taxon>
        <taxon>Peronosporales</taxon>
        <taxon>Peronosporaceae</taxon>
        <taxon>Peronosclerospora</taxon>
    </lineage>
</organism>
<dbReference type="Proteomes" id="UP001163321">
    <property type="component" value="Chromosome 7"/>
</dbReference>
<protein>
    <submittedName>
        <fullName evidence="1">Uncharacterized protein</fullName>
    </submittedName>
</protein>
<gene>
    <name evidence="1" type="ORF">PsorP6_014483</name>
</gene>
<name>A0ACC0VUB1_9STRA</name>
<evidence type="ECO:0000313" key="1">
    <source>
        <dbReference type="EMBL" id="KAI9909051.1"/>
    </source>
</evidence>